<keyword evidence="5" id="KW-1185">Reference proteome</keyword>
<feature type="compositionally biased region" description="Polar residues" evidence="2">
    <location>
        <begin position="161"/>
        <end position="173"/>
    </location>
</feature>
<dbReference type="Gene3D" id="1.10.150.320">
    <property type="entry name" value="Photosystem II 12 kDa extrinsic protein"/>
    <property type="match status" value="1"/>
</dbReference>
<dbReference type="PROSITE" id="PS50158">
    <property type="entry name" value="ZF_CCHC"/>
    <property type="match status" value="2"/>
</dbReference>
<dbReference type="InterPro" id="IPR036875">
    <property type="entry name" value="Znf_CCHC_sf"/>
</dbReference>
<gene>
    <name evidence="4" type="ORF">MEDL_64583</name>
</gene>
<dbReference type="Gene3D" id="4.10.60.10">
    <property type="entry name" value="Zinc finger, CCHC-type"/>
    <property type="match status" value="2"/>
</dbReference>
<comment type="caution">
    <text evidence="4">The sequence shown here is derived from an EMBL/GenBank/DDBJ whole genome shotgun (WGS) entry which is preliminary data.</text>
</comment>
<feature type="compositionally biased region" description="Low complexity" evidence="2">
    <location>
        <begin position="493"/>
        <end position="502"/>
    </location>
</feature>
<feature type="region of interest" description="Disordered" evidence="2">
    <location>
        <begin position="202"/>
        <end position="281"/>
    </location>
</feature>
<evidence type="ECO:0000313" key="4">
    <source>
        <dbReference type="EMBL" id="CAG2252991.1"/>
    </source>
</evidence>
<dbReference type="Pfam" id="PF12836">
    <property type="entry name" value="HHH_3"/>
    <property type="match status" value="1"/>
</dbReference>
<dbReference type="OrthoDB" id="5870588at2759"/>
<sequence>MARVNINQCSYQELLTLPGVGPRIAEHILDIREGKGFITEDDLSGISYLRVTFNLLDRVDFSRSVNYHQGPPPHGQTTHDRREYDEMVQRVDRVAMGRTPSMRGPPFQIKQEQGWSDIQTPGDPGLMNSAFLGESDDDSVPWDTEPQGAYGRHDTPYKCQPQLNPAQRDNRYRSQTQEYEKGYTGNIKAEWYPPSQNLNTGYQHQGYGCPSQPGAILDESQGFSPAPYHQEGGDQTSWRPGETPRSRYEKHQQGRASQKPRGPRDQSNIRPPLPHLNEAQPSNHYEVGQINTQVSSRTTTPYRVGPQPMRARVQYSGTPYQEGSGQVRPNMAPQSGQNGRGQDYRYGIDPNQSQPNATQNKVQGGFTPYNPGPPSGIQTRPRVQGSQPHKKVDHAPKTLKGYPYEQEVTVSATTLPSKRDSETPWKADIERVEDKIDKMQSDLLSELKKIAIPAPAPSQPSGRNHSPARMECYSCGSQNHFKRDCPKLRRSPSRSPSPGSRGNCFHCDRPGHMKRDCPMRNREKAVTFADQVRSASKEALNMNGAAREAGVSSK</sequence>
<dbReference type="SUPFAM" id="SSF47781">
    <property type="entry name" value="RuvA domain 2-like"/>
    <property type="match status" value="1"/>
</dbReference>
<feature type="compositionally biased region" description="Basic and acidic residues" evidence="2">
    <location>
        <begin position="506"/>
        <end position="520"/>
    </location>
</feature>
<dbReference type="GO" id="GO:0003676">
    <property type="term" value="F:nucleic acid binding"/>
    <property type="evidence" value="ECO:0007669"/>
    <property type="project" value="InterPro"/>
</dbReference>
<keyword evidence="1" id="KW-0479">Metal-binding</keyword>
<dbReference type="EMBL" id="CAJPWZ010003138">
    <property type="protein sequence ID" value="CAG2252991.1"/>
    <property type="molecule type" value="Genomic_DNA"/>
</dbReference>
<organism evidence="4 5">
    <name type="scientific">Mytilus edulis</name>
    <name type="common">Blue mussel</name>
    <dbReference type="NCBI Taxonomy" id="6550"/>
    <lineage>
        <taxon>Eukaryota</taxon>
        <taxon>Metazoa</taxon>
        <taxon>Spiralia</taxon>
        <taxon>Lophotrochozoa</taxon>
        <taxon>Mollusca</taxon>
        <taxon>Bivalvia</taxon>
        <taxon>Autobranchia</taxon>
        <taxon>Pteriomorphia</taxon>
        <taxon>Mytilida</taxon>
        <taxon>Mytiloidea</taxon>
        <taxon>Mytilidae</taxon>
        <taxon>Mytilinae</taxon>
        <taxon>Mytilus</taxon>
    </lineage>
</organism>
<feature type="region of interest" description="Disordered" evidence="2">
    <location>
        <begin position="317"/>
        <end position="342"/>
    </location>
</feature>
<evidence type="ECO:0000259" key="3">
    <source>
        <dbReference type="PROSITE" id="PS50158"/>
    </source>
</evidence>
<reference evidence="4" key="1">
    <citation type="submission" date="2021-03" db="EMBL/GenBank/DDBJ databases">
        <authorList>
            <person name="Bekaert M."/>
        </authorList>
    </citation>
    <scope>NUCLEOTIDE SEQUENCE</scope>
</reference>
<name>A0A8S3V8Y2_MYTED</name>
<feature type="region of interest" description="Disordered" evidence="2">
    <location>
        <begin position="121"/>
        <end position="173"/>
    </location>
</feature>
<dbReference type="AlphaFoldDB" id="A0A8S3V8Y2"/>
<keyword evidence="1" id="KW-0863">Zinc-finger</keyword>
<proteinExistence type="predicted"/>
<evidence type="ECO:0000256" key="2">
    <source>
        <dbReference type="SAM" id="MobiDB-lite"/>
    </source>
</evidence>
<feature type="domain" description="CCHC-type" evidence="3">
    <location>
        <begin position="504"/>
        <end position="518"/>
    </location>
</feature>
<feature type="domain" description="CCHC-type" evidence="3">
    <location>
        <begin position="472"/>
        <end position="487"/>
    </location>
</feature>
<dbReference type="Proteomes" id="UP000683360">
    <property type="component" value="Unassembled WGS sequence"/>
</dbReference>
<accession>A0A8S3V8Y2</accession>
<dbReference type="GO" id="GO:0008270">
    <property type="term" value="F:zinc ion binding"/>
    <property type="evidence" value="ECO:0007669"/>
    <property type="project" value="UniProtKB-KW"/>
</dbReference>
<evidence type="ECO:0000256" key="1">
    <source>
        <dbReference type="PROSITE-ProRule" id="PRU00047"/>
    </source>
</evidence>
<feature type="region of interest" description="Disordered" evidence="2">
    <location>
        <begin position="483"/>
        <end position="520"/>
    </location>
</feature>
<evidence type="ECO:0000313" key="5">
    <source>
        <dbReference type="Proteomes" id="UP000683360"/>
    </source>
</evidence>
<feature type="region of interest" description="Disordered" evidence="2">
    <location>
        <begin position="373"/>
        <end position="396"/>
    </location>
</feature>
<dbReference type="SMART" id="SM00343">
    <property type="entry name" value="ZnF_C2HC"/>
    <property type="match status" value="2"/>
</dbReference>
<dbReference type="InterPro" id="IPR001878">
    <property type="entry name" value="Znf_CCHC"/>
</dbReference>
<dbReference type="SUPFAM" id="SSF57756">
    <property type="entry name" value="Retrovirus zinc finger-like domains"/>
    <property type="match status" value="1"/>
</dbReference>
<keyword evidence="1" id="KW-0862">Zinc</keyword>
<dbReference type="InterPro" id="IPR010994">
    <property type="entry name" value="RuvA_2-like"/>
</dbReference>
<protein>
    <submittedName>
        <fullName evidence="4">CNBP</fullName>
    </submittedName>
</protein>
<feature type="compositionally biased region" description="Basic and acidic residues" evidence="2">
    <location>
        <begin position="242"/>
        <end position="252"/>
    </location>
</feature>
<dbReference type="Pfam" id="PF00098">
    <property type="entry name" value="zf-CCHC"/>
    <property type="match status" value="2"/>
</dbReference>